<evidence type="ECO:0000256" key="5">
    <source>
        <dbReference type="ARBA" id="ARBA00022801"/>
    </source>
</evidence>
<dbReference type="GO" id="GO:0004525">
    <property type="term" value="F:ribonuclease III activity"/>
    <property type="evidence" value="ECO:0007669"/>
    <property type="project" value="InterPro"/>
</dbReference>
<dbReference type="Pfam" id="PF00636">
    <property type="entry name" value="Ribonuclease_3"/>
    <property type="match status" value="1"/>
</dbReference>
<accession>A0A0P8YSJ7</accession>
<reference evidence="8 9" key="1">
    <citation type="submission" date="2015-09" db="EMBL/GenBank/DDBJ databases">
        <title>Genome sequence of Oxobacter pfennigii DSM 3222.</title>
        <authorList>
            <person name="Poehlein A."/>
            <person name="Bengelsdorf F.R."/>
            <person name="Schiel-Bengelsdorf B."/>
            <person name="Duerre P."/>
            <person name="Daniel R."/>
        </authorList>
    </citation>
    <scope>NUCLEOTIDE SEQUENCE [LARGE SCALE GENOMIC DNA]</scope>
    <source>
        <strain evidence="8 9">DSM 3222</strain>
    </source>
</reference>
<protein>
    <recommendedName>
        <fullName evidence="6">Mini-ribonuclease 3</fullName>
        <shortName evidence="6">Mini-3</shortName>
        <shortName evidence="6">Mini-RNase 3</shortName>
        <ecNumber evidence="6">3.1.26.-</ecNumber>
    </recommendedName>
    <alternativeName>
        <fullName evidence="6">Mini-RNase III</fullName>
        <shortName evidence="6">Mini-III</shortName>
    </alternativeName>
</protein>
<dbReference type="InterPro" id="IPR036389">
    <property type="entry name" value="RNase_III_sf"/>
</dbReference>
<dbReference type="STRING" id="36849.OXPF_38290"/>
<keyword evidence="1 6" id="KW-0690">Ribosome biogenesis</keyword>
<comment type="similarity">
    <text evidence="6">Belongs to the MrnC RNase family.</text>
</comment>
<dbReference type="GO" id="GO:0019843">
    <property type="term" value="F:rRNA binding"/>
    <property type="evidence" value="ECO:0007669"/>
    <property type="project" value="UniProtKB-UniRule"/>
</dbReference>
<gene>
    <name evidence="6 8" type="primary">mrnC</name>
    <name evidence="8" type="ORF">OXPF_38290</name>
</gene>
<dbReference type="EC" id="3.1.26.-" evidence="6"/>
<evidence type="ECO:0000256" key="4">
    <source>
        <dbReference type="ARBA" id="ARBA00022759"/>
    </source>
</evidence>
<evidence type="ECO:0000259" key="7">
    <source>
        <dbReference type="SMART" id="SM00535"/>
    </source>
</evidence>
<comment type="subcellular location">
    <subcellularLocation>
        <location evidence="6">Cytoplasm</location>
    </subcellularLocation>
</comment>
<dbReference type="EMBL" id="LKET01000062">
    <property type="protein sequence ID" value="KPU42652.1"/>
    <property type="molecule type" value="Genomic_DNA"/>
</dbReference>
<evidence type="ECO:0000313" key="8">
    <source>
        <dbReference type="EMBL" id="KPU42652.1"/>
    </source>
</evidence>
<keyword evidence="6" id="KW-0460">Magnesium</keyword>
<comment type="function">
    <text evidence="6">Involved in correct processing of both the 5' and 3' ends of 23S rRNA precursor. Processes 30S rRNA precursor transcript even in absence of ribonuclease 3 (Rnc); Rnc processes 30S rRNA into smaller rRNA precursors.</text>
</comment>
<dbReference type="PANTHER" id="PTHR34276:SF1">
    <property type="entry name" value="MINI-RIBONUCLEASE 3"/>
    <property type="match status" value="1"/>
</dbReference>
<dbReference type="OrthoDB" id="46571at2"/>
<evidence type="ECO:0000313" key="9">
    <source>
        <dbReference type="Proteomes" id="UP000050326"/>
    </source>
</evidence>
<dbReference type="PIRSF" id="PIRSF005520">
    <property type="entry name" value="UCP005520"/>
    <property type="match status" value="1"/>
</dbReference>
<keyword evidence="3 6" id="KW-0540">Nuclease</keyword>
<keyword evidence="2 6" id="KW-0698">rRNA processing</keyword>
<dbReference type="CDD" id="cd00593">
    <property type="entry name" value="RIBOc"/>
    <property type="match status" value="1"/>
</dbReference>
<dbReference type="AlphaFoldDB" id="A0A0P8YSJ7"/>
<dbReference type="SMART" id="SM00535">
    <property type="entry name" value="RIBOc"/>
    <property type="match status" value="1"/>
</dbReference>
<dbReference type="InterPro" id="IPR008226">
    <property type="entry name" value="Mini3_fam"/>
</dbReference>
<name>A0A0P8YSJ7_9CLOT</name>
<comment type="cofactor">
    <cofactor evidence="6">
        <name>Mg(2+)</name>
        <dbReference type="ChEBI" id="CHEBI:18420"/>
    </cofactor>
</comment>
<dbReference type="HAMAP" id="MF_01468">
    <property type="entry name" value="RNase_Mini_III"/>
    <property type="match status" value="1"/>
</dbReference>
<dbReference type="PATRIC" id="fig|36849.3.peg.4047"/>
<keyword evidence="6" id="KW-0699">rRNA-binding</keyword>
<comment type="subunit">
    <text evidence="6">Homodimer.</text>
</comment>
<keyword evidence="9" id="KW-1185">Reference proteome</keyword>
<keyword evidence="5 6" id="KW-0378">Hydrolase</keyword>
<evidence type="ECO:0000256" key="1">
    <source>
        <dbReference type="ARBA" id="ARBA00022517"/>
    </source>
</evidence>
<dbReference type="Proteomes" id="UP000050326">
    <property type="component" value="Unassembled WGS sequence"/>
</dbReference>
<keyword evidence="6" id="KW-0694">RNA-binding</keyword>
<evidence type="ECO:0000256" key="3">
    <source>
        <dbReference type="ARBA" id="ARBA00022722"/>
    </source>
</evidence>
<keyword evidence="6" id="KW-0963">Cytoplasm</keyword>
<dbReference type="GO" id="GO:0006364">
    <property type="term" value="P:rRNA processing"/>
    <property type="evidence" value="ECO:0007669"/>
    <property type="project" value="UniProtKB-UniRule"/>
</dbReference>
<dbReference type="SUPFAM" id="SSF69065">
    <property type="entry name" value="RNase III domain-like"/>
    <property type="match status" value="1"/>
</dbReference>
<dbReference type="InterPro" id="IPR000999">
    <property type="entry name" value="RNase_III_dom"/>
</dbReference>
<dbReference type="Gene3D" id="1.10.1520.10">
    <property type="entry name" value="Ribonuclease III domain"/>
    <property type="match status" value="1"/>
</dbReference>
<evidence type="ECO:0000256" key="6">
    <source>
        <dbReference type="HAMAP-Rule" id="MF_01468"/>
    </source>
</evidence>
<feature type="active site" evidence="6">
    <location>
        <position position="34"/>
    </location>
</feature>
<dbReference type="PANTHER" id="PTHR34276">
    <property type="entry name" value="MINI-RIBONUCLEASE 3"/>
    <property type="match status" value="1"/>
</dbReference>
<evidence type="ECO:0000256" key="2">
    <source>
        <dbReference type="ARBA" id="ARBA00022552"/>
    </source>
</evidence>
<comment type="caution">
    <text evidence="8">The sequence shown here is derived from an EMBL/GenBank/DDBJ whole genome shotgun (WGS) entry which is preliminary data.</text>
</comment>
<organism evidence="8 9">
    <name type="scientific">Oxobacter pfennigii</name>
    <dbReference type="NCBI Taxonomy" id="36849"/>
    <lineage>
        <taxon>Bacteria</taxon>
        <taxon>Bacillati</taxon>
        <taxon>Bacillota</taxon>
        <taxon>Clostridia</taxon>
        <taxon>Eubacteriales</taxon>
        <taxon>Clostridiaceae</taxon>
        <taxon>Oxobacter</taxon>
    </lineage>
</organism>
<sequence length="141" mass="16115">MTEEIIKAIREADDVMDIRDVAALNPLVLAYIGDAVYEVYVRTHIILKEPQKSVHKLHTMSINYVKAHAQWEMVHKLKGILTEEEQNIVRRGRNSKSGGVPKNADVVEYREATGFEALIGYLYLSGNIKRLEEIIKYCISE</sequence>
<dbReference type="GO" id="GO:0005737">
    <property type="term" value="C:cytoplasm"/>
    <property type="evidence" value="ECO:0007669"/>
    <property type="project" value="UniProtKB-SubCell"/>
</dbReference>
<proteinExistence type="inferred from homology"/>
<feature type="domain" description="RNase III" evidence="7">
    <location>
        <begin position="3"/>
        <end position="136"/>
    </location>
</feature>
<keyword evidence="4 6" id="KW-0255">Endonuclease</keyword>
<dbReference type="RefSeq" id="WP_054876792.1">
    <property type="nucleotide sequence ID" value="NZ_LKET01000062.1"/>
</dbReference>